<accession>A0A9W6KZF1</accession>
<evidence type="ECO:0000313" key="2">
    <source>
        <dbReference type="Proteomes" id="UP001143463"/>
    </source>
</evidence>
<dbReference type="Pfam" id="PF12028">
    <property type="entry name" value="DUF3515"/>
    <property type="match status" value="1"/>
</dbReference>
<dbReference type="AlphaFoldDB" id="A0A9W6KZF1"/>
<dbReference type="EMBL" id="BSFQ01000003">
    <property type="protein sequence ID" value="GLL10102.1"/>
    <property type="molecule type" value="Genomic_DNA"/>
</dbReference>
<evidence type="ECO:0008006" key="3">
    <source>
        <dbReference type="Google" id="ProtNLM"/>
    </source>
</evidence>
<reference evidence="1" key="2">
    <citation type="submission" date="2023-01" db="EMBL/GenBank/DDBJ databases">
        <authorList>
            <person name="Sun Q."/>
            <person name="Evtushenko L."/>
        </authorList>
    </citation>
    <scope>NUCLEOTIDE SEQUENCE</scope>
    <source>
        <strain evidence="1">VKM Ac-1069</strain>
    </source>
</reference>
<proteinExistence type="predicted"/>
<protein>
    <recommendedName>
        <fullName evidence="3">DUF3515 domain-containing protein</fullName>
    </recommendedName>
</protein>
<keyword evidence="2" id="KW-1185">Reference proteome</keyword>
<gene>
    <name evidence="1" type="ORF">GCM10017577_12420</name>
</gene>
<dbReference type="Proteomes" id="UP001143463">
    <property type="component" value="Unassembled WGS sequence"/>
</dbReference>
<comment type="caution">
    <text evidence="1">The sequence shown here is derived from an EMBL/GenBank/DDBJ whole genome shotgun (WGS) entry which is preliminary data.</text>
</comment>
<name>A0A9W6KZF1_9PSEU</name>
<reference evidence="1" key="1">
    <citation type="journal article" date="2014" name="Int. J. Syst. Evol. Microbiol.">
        <title>Complete genome sequence of Corynebacterium casei LMG S-19264T (=DSM 44701T), isolated from a smear-ripened cheese.</title>
        <authorList>
            <consortium name="US DOE Joint Genome Institute (JGI-PGF)"/>
            <person name="Walter F."/>
            <person name="Albersmeier A."/>
            <person name="Kalinowski J."/>
            <person name="Ruckert C."/>
        </authorList>
    </citation>
    <scope>NUCLEOTIDE SEQUENCE</scope>
    <source>
        <strain evidence="1">VKM Ac-1069</strain>
    </source>
</reference>
<evidence type="ECO:0000313" key="1">
    <source>
        <dbReference type="EMBL" id="GLL10102.1"/>
    </source>
</evidence>
<organism evidence="1 2">
    <name type="scientific">Pseudonocardia halophobica</name>
    <dbReference type="NCBI Taxonomy" id="29401"/>
    <lineage>
        <taxon>Bacteria</taxon>
        <taxon>Bacillati</taxon>
        <taxon>Actinomycetota</taxon>
        <taxon>Actinomycetes</taxon>
        <taxon>Pseudonocardiales</taxon>
        <taxon>Pseudonocardiaceae</taxon>
        <taxon>Pseudonocardia</taxon>
    </lineage>
</organism>
<sequence>MSSPTSPRHGPDLRRPAVVLAIALPVLLALVVAGFGIAARAGAFDAPAPAPERGPLALAPVDAPDASSPACTSLLAALPADLPGDPAFPTRPLAEPAQPGARAWAAVPRPVVLRCGLPRPQELTPTSTLTDVNGVSWLTISDGTPQPTLVTYVAVDRGVYVALTTPTAVGTGPVQAVSDAIARTLPRTAITVR</sequence>
<dbReference type="RefSeq" id="WP_063739704.1">
    <property type="nucleotide sequence ID" value="NZ_BAAAUZ010000011.1"/>
</dbReference>
<dbReference type="InterPro" id="IPR021903">
    <property type="entry name" value="DUF3515"/>
</dbReference>